<dbReference type="PROSITE" id="PS00041">
    <property type="entry name" value="HTH_ARAC_FAMILY_1"/>
    <property type="match status" value="1"/>
</dbReference>
<evidence type="ECO:0000256" key="1">
    <source>
        <dbReference type="ARBA" id="ARBA00023015"/>
    </source>
</evidence>
<dbReference type="Pfam" id="PF12833">
    <property type="entry name" value="HTH_18"/>
    <property type="match status" value="1"/>
</dbReference>
<dbReference type="InterPro" id="IPR009057">
    <property type="entry name" value="Homeodomain-like_sf"/>
</dbReference>
<dbReference type="PANTHER" id="PTHR43280">
    <property type="entry name" value="ARAC-FAMILY TRANSCRIPTIONAL REGULATOR"/>
    <property type="match status" value="1"/>
</dbReference>
<dbReference type="CDD" id="cd06976">
    <property type="entry name" value="cupin_MtlR-like_N"/>
    <property type="match status" value="1"/>
</dbReference>
<dbReference type="InterPro" id="IPR018060">
    <property type="entry name" value="HTH_AraC"/>
</dbReference>
<name>A0A5C0VP20_9SPHI</name>
<dbReference type="InterPro" id="IPR018062">
    <property type="entry name" value="HTH_AraC-typ_CS"/>
</dbReference>
<reference evidence="5 6" key="1">
    <citation type="submission" date="2019-08" db="EMBL/GenBank/DDBJ databases">
        <title>Pedobacter sp. nov., isolated from Han river, South Korea.</title>
        <authorList>
            <person name="Lee D.-H."/>
            <person name="Kim Y.-S."/>
            <person name="Hwang E.-M."/>
            <person name="Le Tran T.C."/>
            <person name="Cha C.-J."/>
        </authorList>
    </citation>
    <scope>NUCLEOTIDE SEQUENCE [LARGE SCALE GENOMIC DNA]</scope>
    <source>
        <strain evidence="5 6">CJ43</strain>
    </source>
</reference>
<protein>
    <submittedName>
        <fullName evidence="5">AraC family transcriptional regulator</fullName>
    </submittedName>
</protein>
<dbReference type="Proteomes" id="UP000323653">
    <property type="component" value="Chromosome"/>
</dbReference>
<organism evidence="5 6">
    <name type="scientific">Pedobacter aquae</name>
    <dbReference type="NCBI Taxonomy" id="2605747"/>
    <lineage>
        <taxon>Bacteria</taxon>
        <taxon>Pseudomonadati</taxon>
        <taxon>Bacteroidota</taxon>
        <taxon>Sphingobacteriia</taxon>
        <taxon>Sphingobacteriales</taxon>
        <taxon>Sphingobacteriaceae</taxon>
        <taxon>Pedobacter</taxon>
    </lineage>
</organism>
<dbReference type="InterPro" id="IPR003313">
    <property type="entry name" value="AraC-bd"/>
</dbReference>
<keyword evidence="6" id="KW-1185">Reference proteome</keyword>
<dbReference type="Pfam" id="PF02311">
    <property type="entry name" value="AraC_binding"/>
    <property type="match status" value="1"/>
</dbReference>
<dbReference type="SMART" id="SM00342">
    <property type="entry name" value="HTH_ARAC"/>
    <property type="match status" value="1"/>
</dbReference>
<keyword evidence="2" id="KW-0238">DNA-binding</keyword>
<dbReference type="SUPFAM" id="SSF46689">
    <property type="entry name" value="Homeodomain-like"/>
    <property type="match status" value="2"/>
</dbReference>
<dbReference type="EMBL" id="CP043329">
    <property type="protein sequence ID" value="QEK53070.1"/>
    <property type="molecule type" value="Genomic_DNA"/>
</dbReference>
<dbReference type="SUPFAM" id="SSF51182">
    <property type="entry name" value="RmlC-like cupins"/>
    <property type="match status" value="1"/>
</dbReference>
<dbReference type="InterPro" id="IPR011051">
    <property type="entry name" value="RmlC_Cupin_sf"/>
</dbReference>
<dbReference type="PROSITE" id="PS01124">
    <property type="entry name" value="HTH_ARAC_FAMILY_2"/>
    <property type="match status" value="1"/>
</dbReference>
<evidence type="ECO:0000313" key="6">
    <source>
        <dbReference type="Proteomes" id="UP000323653"/>
    </source>
</evidence>
<dbReference type="AlphaFoldDB" id="A0A5C0VP20"/>
<dbReference type="GO" id="GO:0043565">
    <property type="term" value="F:sequence-specific DNA binding"/>
    <property type="evidence" value="ECO:0007669"/>
    <property type="project" value="InterPro"/>
</dbReference>
<evidence type="ECO:0000256" key="2">
    <source>
        <dbReference type="ARBA" id="ARBA00023125"/>
    </source>
</evidence>
<evidence type="ECO:0000256" key="3">
    <source>
        <dbReference type="ARBA" id="ARBA00023163"/>
    </source>
</evidence>
<keyword evidence="1" id="KW-0805">Transcription regulation</keyword>
<accession>A0A5C0VP20</accession>
<dbReference type="GO" id="GO:0003700">
    <property type="term" value="F:DNA-binding transcription factor activity"/>
    <property type="evidence" value="ECO:0007669"/>
    <property type="project" value="InterPro"/>
</dbReference>
<proteinExistence type="predicted"/>
<gene>
    <name evidence="5" type="ORF">FYC62_16340</name>
</gene>
<feature type="domain" description="HTH araC/xylS-type" evidence="4">
    <location>
        <begin position="187"/>
        <end position="285"/>
    </location>
</feature>
<keyword evidence="3" id="KW-0804">Transcription</keyword>
<dbReference type="RefSeq" id="WP_149075707.1">
    <property type="nucleotide sequence ID" value="NZ_CP043329.1"/>
</dbReference>
<dbReference type="Gene3D" id="2.60.120.10">
    <property type="entry name" value="Jelly Rolls"/>
    <property type="match status" value="1"/>
</dbReference>
<dbReference type="InterPro" id="IPR014710">
    <property type="entry name" value="RmlC-like_jellyroll"/>
</dbReference>
<dbReference type="PANTHER" id="PTHR43280:SF27">
    <property type="entry name" value="TRANSCRIPTIONAL REGULATOR MTLR"/>
    <property type="match status" value="1"/>
</dbReference>
<dbReference type="Gene3D" id="1.10.10.60">
    <property type="entry name" value="Homeodomain-like"/>
    <property type="match status" value="2"/>
</dbReference>
<dbReference type="KEGG" id="pej:FYC62_16340"/>
<sequence>MKPQLLKVTSGPVHSFSVRQDLVPNINNRWHYHPELELIHFRAGKGTQFIGDSIKRFGPGDIVLVGSNLPHYWRYDDLYSHESPKLTAESRVVHFNENFWGEAFLNLPENKIFRTLFEKAKRGIQIKGKTRDKVAECLEKLLYTEGPERIMILMETLLSIAQSQQICTLSSIGYNNELEENENDRMTLIYEYTLANYRKKIQLEEIAEIAHISPNSFCRYFKSRTRKTYSQFLLEVKVGQACKLLMENNLSIKELCYESGFNNFASFHKYFKQITGLSPLSYKKEFNQTSYSSLQKN</sequence>
<evidence type="ECO:0000259" key="4">
    <source>
        <dbReference type="PROSITE" id="PS01124"/>
    </source>
</evidence>
<evidence type="ECO:0000313" key="5">
    <source>
        <dbReference type="EMBL" id="QEK53070.1"/>
    </source>
</evidence>